<dbReference type="InterPro" id="IPR003439">
    <property type="entry name" value="ABC_transporter-like_ATP-bd"/>
</dbReference>
<evidence type="ECO:0000256" key="1">
    <source>
        <dbReference type="ARBA" id="ARBA00004417"/>
    </source>
</evidence>
<dbReference type="SMART" id="SM00382">
    <property type="entry name" value="AAA"/>
    <property type="match status" value="2"/>
</dbReference>
<evidence type="ECO:0000313" key="7">
    <source>
        <dbReference type="EMBL" id="MEQ1407010.1"/>
    </source>
</evidence>
<dbReference type="InterPro" id="IPR027417">
    <property type="entry name" value="P-loop_NTPase"/>
</dbReference>
<dbReference type="Gene3D" id="3.40.50.300">
    <property type="entry name" value="P-loop containing nucleotide triphosphate hydrolases"/>
    <property type="match status" value="2"/>
</dbReference>
<dbReference type="SUPFAM" id="SSF52540">
    <property type="entry name" value="P-loop containing nucleoside triphosphate hydrolases"/>
    <property type="match status" value="2"/>
</dbReference>
<gene>
    <name evidence="7" type="ORF">ABK249_18945</name>
</gene>
<sequence length="629" mass="69102">MTYTPDLLRIENLSVSFPIFGGRINAVKNFSMRIRPGKVTALVGESGSGKSVIGRTILGIESPIASIDGRILYNDPALGQSVDLLSLPRDGRQIRHIRGNRIGMIFQEPMTSFSPLHTIGNQIEEALRIHDASSAKDQLERIDEMLSLVGFGDPAKVRRMYPFELSGGMRQRAMIAAALICRPALLIADEPTTALDVTIQAQILKLLRDLQDRFQMAMLLITHDLGVVTNLADEVVVAYRGEVMESGTVDDIFRRPVHPYPKGLMAAVPHFDMHPGERLKPLREIEIDSSELLGKRKGLKGLTDQNVILSVRHVSKSFSTKKSGFFGDGQGRTLAVNDVSFDIRRGESLGLVGESGCGKTTLSKILMRGLSADGGSVAFNTEGRSINVLEARGRDLEMLRQKIQMVFQDPISSLSPRMTVRNIVGEGLEIHNRGNRSDRLASVRRLIRTMGLDEGALTRYPHSFSGGQRQRIGIARALALGPELLICDEPVSALDVSVQAQILNLLKDLKKDLGLTYLFISHNLAVVNYMADRVAVMYAGRIVEIGPCEVILRDPVHPYTRKLIAAIPVPDLDRPLDFNALGQKKTSGFHGWGKQFDDEAGGQGLAHADLGNGHLVLARRNVDARELRS</sequence>
<dbReference type="Pfam" id="PF08352">
    <property type="entry name" value="oligo_HPY"/>
    <property type="match status" value="2"/>
</dbReference>
<dbReference type="EMBL" id="JBEAAL010000015">
    <property type="protein sequence ID" value="MEQ1407010.1"/>
    <property type="molecule type" value="Genomic_DNA"/>
</dbReference>
<evidence type="ECO:0000256" key="4">
    <source>
        <dbReference type="ARBA" id="ARBA00022741"/>
    </source>
</evidence>
<dbReference type="InterPro" id="IPR017871">
    <property type="entry name" value="ABC_transporter-like_CS"/>
</dbReference>
<proteinExistence type="inferred from homology"/>
<evidence type="ECO:0000259" key="6">
    <source>
        <dbReference type="PROSITE" id="PS50893"/>
    </source>
</evidence>
<protein>
    <submittedName>
        <fullName evidence="7">ABC transporter ATP-binding protein</fullName>
    </submittedName>
</protein>
<dbReference type="PROSITE" id="PS50893">
    <property type="entry name" value="ABC_TRANSPORTER_2"/>
    <property type="match status" value="2"/>
</dbReference>
<dbReference type="PANTHER" id="PTHR43776">
    <property type="entry name" value="TRANSPORT ATP-BINDING PROTEIN"/>
    <property type="match status" value="1"/>
</dbReference>
<feature type="domain" description="ABC transporter" evidence="6">
    <location>
        <begin position="309"/>
        <end position="564"/>
    </location>
</feature>
<keyword evidence="4" id="KW-0547">Nucleotide-binding</keyword>
<reference evidence="7 8" key="1">
    <citation type="submission" date="2024-05" db="EMBL/GenBank/DDBJ databases">
        <title>Neorhizobium sp. Rsf11, a plant growth promoting and heavy metal resistant PAH-degrader.</title>
        <authorList>
            <person name="Golubev S.N."/>
            <person name="Muratova A.Y."/>
            <person name="Markelova M.I."/>
        </authorList>
    </citation>
    <scope>NUCLEOTIDE SEQUENCE [LARGE SCALE GENOMIC DNA]</scope>
    <source>
        <strain evidence="7 8">Rsf11</strain>
    </source>
</reference>
<organism evidence="7 8">
    <name type="scientific">Neorhizobium phenanthreniclasticum</name>
    <dbReference type="NCBI Taxonomy" id="3157917"/>
    <lineage>
        <taxon>Bacteria</taxon>
        <taxon>Pseudomonadati</taxon>
        <taxon>Pseudomonadota</taxon>
        <taxon>Alphaproteobacteria</taxon>
        <taxon>Hyphomicrobiales</taxon>
        <taxon>Rhizobiaceae</taxon>
        <taxon>Rhizobium/Agrobacterium group</taxon>
        <taxon>Neorhizobium</taxon>
    </lineage>
</organism>
<evidence type="ECO:0000313" key="8">
    <source>
        <dbReference type="Proteomes" id="UP001496627"/>
    </source>
</evidence>
<feature type="domain" description="ABC transporter" evidence="6">
    <location>
        <begin position="8"/>
        <end position="265"/>
    </location>
</feature>
<evidence type="ECO:0000256" key="5">
    <source>
        <dbReference type="ARBA" id="ARBA00022840"/>
    </source>
</evidence>
<keyword evidence="3" id="KW-0813">Transport</keyword>
<dbReference type="NCBIfam" id="NF008453">
    <property type="entry name" value="PRK11308.1"/>
    <property type="match status" value="2"/>
</dbReference>
<dbReference type="RefSeq" id="WP_348863648.1">
    <property type="nucleotide sequence ID" value="NZ_JBEAAL010000015.1"/>
</dbReference>
<comment type="caution">
    <text evidence="7">The sequence shown here is derived from an EMBL/GenBank/DDBJ whole genome shotgun (WGS) entry which is preliminary data.</text>
</comment>
<evidence type="ECO:0000256" key="2">
    <source>
        <dbReference type="ARBA" id="ARBA00005417"/>
    </source>
</evidence>
<dbReference type="InterPro" id="IPR003593">
    <property type="entry name" value="AAA+_ATPase"/>
</dbReference>
<dbReference type="InterPro" id="IPR013563">
    <property type="entry name" value="Oligopep_ABC_C"/>
</dbReference>
<dbReference type="InterPro" id="IPR050319">
    <property type="entry name" value="ABC_transp_ATP-bind"/>
</dbReference>
<dbReference type="NCBIfam" id="NF007739">
    <property type="entry name" value="PRK10419.1"/>
    <property type="match status" value="2"/>
</dbReference>
<comment type="subcellular location">
    <subcellularLocation>
        <location evidence="1">Cell inner membrane</location>
        <topology evidence="1">Peripheral membrane protein</topology>
    </subcellularLocation>
</comment>
<name>A0ABV0M571_9HYPH</name>
<evidence type="ECO:0000256" key="3">
    <source>
        <dbReference type="ARBA" id="ARBA00022448"/>
    </source>
</evidence>
<dbReference type="Pfam" id="PF00005">
    <property type="entry name" value="ABC_tran"/>
    <property type="match status" value="2"/>
</dbReference>
<dbReference type="PANTHER" id="PTHR43776:SF7">
    <property type="entry name" value="D,D-DIPEPTIDE TRANSPORT ATP-BINDING PROTEIN DDPF-RELATED"/>
    <property type="match status" value="1"/>
</dbReference>
<dbReference type="CDD" id="cd03257">
    <property type="entry name" value="ABC_NikE_OppD_transporters"/>
    <property type="match status" value="2"/>
</dbReference>
<dbReference type="Proteomes" id="UP001496627">
    <property type="component" value="Unassembled WGS sequence"/>
</dbReference>
<dbReference type="PROSITE" id="PS00211">
    <property type="entry name" value="ABC_TRANSPORTER_1"/>
    <property type="match status" value="2"/>
</dbReference>
<comment type="similarity">
    <text evidence="2">Belongs to the ABC transporter superfamily.</text>
</comment>
<keyword evidence="5 7" id="KW-0067">ATP-binding</keyword>
<dbReference type="GO" id="GO:0005524">
    <property type="term" value="F:ATP binding"/>
    <property type="evidence" value="ECO:0007669"/>
    <property type="project" value="UniProtKB-KW"/>
</dbReference>
<accession>A0ABV0M571</accession>
<keyword evidence="8" id="KW-1185">Reference proteome</keyword>